<protein>
    <recommendedName>
        <fullName evidence="2">Peroxisomal membrane protein PEX16</fullName>
    </recommendedName>
</protein>
<dbReference type="InterPro" id="IPR013919">
    <property type="entry name" value="Pex16"/>
</dbReference>
<gene>
    <name evidence="3" type="ORF">LUZ62_054884</name>
</gene>
<dbReference type="Proteomes" id="UP001140206">
    <property type="component" value="Chromosome 3"/>
</dbReference>
<evidence type="ECO:0000313" key="3">
    <source>
        <dbReference type="EMBL" id="KAJ4770627.1"/>
    </source>
</evidence>
<evidence type="ECO:0000256" key="1">
    <source>
        <dbReference type="ARBA" id="ARBA00009505"/>
    </source>
</evidence>
<comment type="caution">
    <text evidence="3">The sequence shown here is derived from an EMBL/GenBank/DDBJ whole genome shotgun (WGS) entry which is preliminary data.</text>
</comment>
<accession>A0AAV8DWL4</accession>
<comment type="subcellular location">
    <subcellularLocation>
        <location evidence="2">Peroxisome membrane</location>
    </subcellularLocation>
</comment>
<keyword evidence="2" id="KW-0576">Peroxisome</keyword>
<proteinExistence type="inferred from homology"/>
<dbReference type="GO" id="GO:0007031">
    <property type="term" value="P:peroxisome organization"/>
    <property type="evidence" value="ECO:0007669"/>
    <property type="project" value="UniProtKB-KW"/>
</dbReference>
<keyword evidence="2" id="KW-0962">Peroxisome biogenesis</keyword>
<dbReference type="Pfam" id="PF08610">
    <property type="entry name" value="Pex16"/>
    <property type="match status" value="1"/>
</dbReference>
<dbReference type="GO" id="GO:0005778">
    <property type="term" value="C:peroxisomal membrane"/>
    <property type="evidence" value="ECO:0007669"/>
    <property type="project" value="UniProtKB-SubCell"/>
</dbReference>
<reference evidence="3" key="1">
    <citation type="submission" date="2022-08" db="EMBL/GenBank/DDBJ databases">
        <authorList>
            <person name="Marques A."/>
        </authorList>
    </citation>
    <scope>NUCLEOTIDE SEQUENCE</scope>
    <source>
        <strain evidence="3">RhyPub2mFocal</strain>
        <tissue evidence="3">Leaves</tissue>
    </source>
</reference>
<dbReference type="EMBL" id="JAMFTS010000003">
    <property type="protein sequence ID" value="KAJ4770627.1"/>
    <property type="molecule type" value="Genomic_DNA"/>
</dbReference>
<dbReference type="AlphaFoldDB" id="A0AAV8DWL4"/>
<sequence length="427" mass="47760">MEAYKLFVRTNREFVQNLESLANAITWFLPERFSNSEIGPEAVYAFLGMVSAVNQHIVDTTPQGPVLPRHQEGFDISRVPWSLLVSILKDAEAVVEVASQHLFGQEGKWGFIAAMEAIKALVRLVAFKESGFKMLLQGGEVVNDGTGLTASAEGSSQDSQLPRGLEGRAVNALNKFGQNAKYNLGTYRPAPVMPAPKPTFSSIWHERGLHGRLYLIGEVVHVLRPVIYVLFIRKCGIKSWTPWLVSLAVDLTGITLVSHATSEGSKRRGRPYQLSESEKDELKRRKNILALYILRDPFFTRYTRSRLEKVDKVLSPVPIVSFFTSKLVELLIGIQTRVSFFTGCFFGVFKLRIGKLTLQSNATEVMSSGRFTPFILRNSTKINLLDKLLICASGTEKMGICYSLQARVTVFYLSFGVSFLEINCIFM</sequence>
<name>A0AAV8DWL4_9POAL</name>
<comment type="similarity">
    <text evidence="1 2">Belongs to the peroxin-16 family.</text>
</comment>
<evidence type="ECO:0000313" key="4">
    <source>
        <dbReference type="Proteomes" id="UP001140206"/>
    </source>
</evidence>
<dbReference type="PANTHER" id="PTHR13299:SF0">
    <property type="entry name" value="PEROXISOMAL MEMBRANE PROTEIN PEX16"/>
    <property type="match status" value="1"/>
</dbReference>
<organism evidence="3 4">
    <name type="scientific">Rhynchospora pubera</name>
    <dbReference type="NCBI Taxonomy" id="906938"/>
    <lineage>
        <taxon>Eukaryota</taxon>
        <taxon>Viridiplantae</taxon>
        <taxon>Streptophyta</taxon>
        <taxon>Embryophyta</taxon>
        <taxon>Tracheophyta</taxon>
        <taxon>Spermatophyta</taxon>
        <taxon>Magnoliopsida</taxon>
        <taxon>Liliopsida</taxon>
        <taxon>Poales</taxon>
        <taxon>Cyperaceae</taxon>
        <taxon>Cyperoideae</taxon>
        <taxon>Rhynchosporeae</taxon>
        <taxon>Rhynchospora</taxon>
    </lineage>
</organism>
<keyword evidence="4" id="KW-1185">Reference proteome</keyword>
<dbReference type="PANTHER" id="PTHR13299">
    <property type="entry name" value="PEROXISOMAL MEMBRANE PROTEIN PEX16"/>
    <property type="match status" value="1"/>
</dbReference>
<evidence type="ECO:0000256" key="2">
    <source>
        <dbReference type="RuleBase" id="RU365003"/>
    </source>
</evidence>